<evidence type="ECO:0000313" key="2">
    <source>
        <dbReference type="EMBL" id="MDQ0906940.1"/>
    </source>
</evidence>
<comment type="caution">
    <text evidence="2">The sequence shown here is derived from an EMBL/GenBank/DDBJ whole genome shotgun (WGS) entry which is preliminary data.</text>
</comment>
<dbReference type="SUPFAM" id="SSF109854">
    <property type="entry name" value="DinB/YfiT-like putative metalloenzymes"/>
    <property type="match status" value="1"/>
</dbReference>
<dbReference type="Proteomes" id="UP001234216">
    <property type="component" value="Unassembled WGS sequence"/>
</dbReference>
<dbReference type="AlphaFoldDB" id="A0AAW8FD25"/>
<dbReference type="GO" id="GO:0046872">
    <property type="term" value="F:metal ion binding"/>
    <property type="evidence" value="ECO:0007669"/>
    <property type="project" value="InterPro"/>
</dbReference>
<dbReference type="NCBIfam" id="TIGR03086">
    <property type="entry name" value="TIGR03086 family metal-binding protein"/>
    <property type="match status" value="1"/>
</dbReference>
<dbReference type="InterPro" id="IPR034660">
    <property type="entry name" value="DinB/YfiT-like"/>
</dbReference>
<dbReference type="InterPro" id="IPR024344">
    <property type="entry name" value="MDMPI_metal-binding"/>
</dbReference>
<dbReference type="RefSeq" id="WP_306975131.1">
    <property type="nucleotide sequence ID" value="NZ_JAUSZV010000005.1"/>
</dbReference>
<evidence type="ECO:0000259" key="1">
    <source>
        <dbReference type="Pfam" id="PF11716"/>
    </source>
</evidence>
<dbReference type="InterPro" id="IPR017520">
    <property type="entry name" value="CHP03086"/>
</dbReference>
<dbReference type="EMBL" id="JAUSZV010000005">
    <property type="protein sequence ID" value="MDQ0906940.1"/>
    <property type="molecule type" value="Genomic_DNA"/>
</dbReference>
<accession>A0AAW8FD25</accession>
<protein>
    <submittedName>
        <fullName evidence="2">Uncharacterized protein (TIGR03086 family)</fullName>
    </submittedName>
</protein>
<dbReference type="NCBIfam" id="TIGR03083">
    <property type="entry name" value="maleylpyruvate isomerase family mycothiol-dependent enzyme"/>
    <property type="match status" value="1"/>
</dbReference>
<name>A0AAW8FD25_9ACTN</name>
<dbReference type="Gene3D" id="1.20.120.450">
    <property type="entry name" value="dinb family like domain"/>
    <property type="match status" value="1"/>
</dbReference>
<sequence>MTRVDGRVARGTPCAGWDLRRLVAHMTAQHHGFAAATRGVGGDPGYWREQERTGEPARAHRAAADAVLGAFAEPGVLEREFVLPELVGGFRGRTAIGFHFVDYVVHAWDVAATLGVRLHLADEVLTAALAVARRVPTDPAGRGPDFAFAPALKVAEGIGPLEATLRLLGRQPRAWLGTSRRQWSVPALKVAEETLRLPGREPWAWPRSGT</sequence>
<reference evidence="2" key="1">
    <citation type="submission" date="2023-07" db="EMBL/GenBank/DDBJ databases">
        <title>Comparative genomics of wheat-associated soil bacteria to identify genetic determinants of phenazine resistance.</title>
        <authorList>
            <person name="Mouncey N."/>
        </authorList>
    </citation>
    <scope>NUCLEOTIDE SEQUENCE</scope>
    <source>
        <strain evidence="2">V4I22</strain>
    </source>
</reference>
<organism evidence="2 3">
    <name type="scientific">Streptomyces canus</name>
    <dbReference type="NCBI Taxonomy" id="58343"/>
    <lineage>
        <taxon>Bacteria</taxon>
        <taxon>Bacillati</taxon>
        <taxon>Actinomycetota</taxon>
        <taxon>Actinomycetes</taxon>
        <taxon>Kitasatosporales</taxon>
        <taxon>Streptomycetaceae</taxon>
        <taxon>Streptomyces</taxon>
        <taxon>Streptomyces aurantiacus group</taxon>
    </lineage>
</organism>
<dbReference type="InterPro" id="IPR017517">
    <property type="entry name" value="Maleyloyr_isom"/>
</dbReference>
<evidence type="ECO:0000313" key="3">
    <source>
        <dbReference type="Proteomes" id="UP001234216"/>
    </source>
</evidence>
<feature type="domain" description="Mycothiol-dependent maleylpyruvate isomerase metal-binding" evidence="1">
    <location>
        <begin position="6"/>
        <end position="111"/>
    </location>
</feature>
<dbReference type="Pfam" id="PF11716">
    <property type="entry name" value="MDMPI_N"/>
    <property type="match status" value="1"/>
</dbReference>
<gene>
    <name evidence="2" type="ORF">QFZ22_002925</name>
</gene>
<proteinExistence type="predicted"/>